<gene>
    <name evidence="3" type="ORF">AS188_10105</name>
    <name evidence="4" type="ORF">KFL01_08490</name>
</gene>
<evidence type="ECO:0000313" key="5">
    <source>
        <dbReference type="Proteomes" id="UP000057181"/>
    </source>
</evidence>
<dbReference type="EMBL" id="CP013254">
    <property type="protein sequence ID" value="ALU40037.1"/>
    <property type="molecule type" value="Genomic_DNA"/>
</dbReference>
<evidence type="ECO:0000313" key="6">
    <source>
        <dbReference type="Proteomes" id="UP000321155"/>
    </source>
</evidence>
<name>A0A0U3HAT8_9MICC</name>
<keyword evidence="6" id="KW-1185">Reference proteome</keyword>
<evidence type="ECO:0000256" key="2">
    <source>
        <dbReference type="SAM" id="Phobius"/>
    </source>
</evidence>
<dbReference type="RefSeq" id="WP_058858742.1">
    <property type="nucleotide sequence ID" value="NZ_BJZR01000014.1"/>
</dbReference>
<dbReference type="Proteomes" id="UP000321155">
    <property type="component" value="Unassembled WGS sequence"/>
</dbReference>
<keyword evidence="2" id="KW-1133">Transmembrane helix</keyword>
<dbReference type="KEGG" id="kfv:AS188_10105"/>
<reference evidence="3 5" key="1">
    <citation type="submission" date="2015-11" db="EMBL/GenBank/DDBJ databases">
        <title>Complete Genome Sequence of Kocuria flava strain HO-9041.</title>
        <authorList>
            <person name="Zhou M."/>
            <person name="Dai J."/>
        </authorList>
    </citation>
    <scope>NUCLEOTIDE SEQUENCE [LARGE SCALE GENOMIC DNA]</scope>
    <source>
        <strain evidence="3 5">HO-9041</strain>
    </source>
</reference>
<accession>A0A0U3HAT8</accession>
<protein>
    <submittedName>
        <fullName evidence="3">Uncharacterized protein</fullName>
    </submittedName>
</protein>
<keyword evidence="2" id="KW-0472">Membrane</keyword>
<evidence type="ECO:0000313" key="3">
    <source>
        <dbReference type="EMBL" id="ALU40037.1"/>
    </source>
</evidence>
<dbReference type="Proteomes" id="UP000057181">
    <property type="component" value="Chromosome"/>
</dbReference>
<evidence type="ECO:0000256" key="1">
    <source>
        <dbReference type="SAM" id="MobiDB-lite"/>
    </source>
</evidence>
<keyword evidence="2" id="KW-0812">Transmembrane</keyword>
<organism evidence="3 5">
    <name type="scientific">Kocuria flava</name>
    <dbReference type="NCBI Taxonomy" id="446860"/>
    <lineage>
        <taxon>Bacteria</taxon>
        <taxon>Bacillati</taxon>
        <taxon>Actinomycetota</taxon>
        <taxon>Actinomycetes</taxon>
        <taxon>Micrococcales</taxon>
        <taxon>Micrococcaceae</taxon>
        <taxon>Kocuria</taxon>
    </lineage>
</organism>
<feature type="region of interest" description="Disordered" evidence="1">
    <location>
        <begin position="121"/>
        <end position="146"/>
    </location>
</feature>
<proteinExistence type="predicted"/>
<evidence type="ECO:0000313" key="4">
    <source>
        <dbReference type="EMBL" id="GEO91543.1"/>
    </source>
</evidence>
<dbReference type="OrthoDB" id="4479226at2"/>
<feature type="transmembrane region" description="Helical" evidence="2">
    <location>
        <begin position="12"/>
        <end position="37"/>
    </location>
</feature>
<reference evidence="4 6" key="2">
    <citation type="submission" date="2019-07" db="EMBL/GenBank/DDBJ databases">
        <title>Whole genome shotgun sequence of Kocuria flava NBRC 107626.</title>
        <authorList>
            <person name="Hosoyama A."/>
            <person name="Uohara A."/>
            <person name="Ohji S."/>
            <person name="Ichikawa N."/>
        </authorList>
    </citation>
    <scope>NUCLEOTIDE SEQUENCE [LARGE SCALE GENOMIC DNA]</scope>
    <source>
        <strain evidence="4 6">NBRC 107626</strain>
    </source>
</reference>
<sequence length="146" mass="16389">MTASALPYWLEVVRALGAGIGPVLLFLTAAIAALVAWMTCHRRRAADDLALRRRKEADDRAEWWRRAQWAIDYVADRDDERTRIGSRAPDHLLVSELATDEDVVLIRGILDAVIEGTRDRAYDGTTSQEAPAAPRARRLPWSRPGE</sequence>
<dbReference type="AlphaFoldDB" id="A0A0U3HAT8"/>
<dbReference type="EMBL" id="BJZR01000014">
    <property type="protein sequence ID" value="GEO91543.1"/>
    <property type="molecule type" value="Genomic_DNA"/>
</dbReference>
<dbReference type="STRING" id="446860.AS188_10105"/>